<accession>A0A5B0W855</accession>
<evidence type="ECO:0000313" key="2">
    <source>
        <dbReference type="Proteomes" id="UP000323608"/>
    </source>
</evidence>
<dbReference type="AlphaFoldDB" id="A0A5B0W855"/>
<dbReference type="OrthoDB" id="8278054at2"/>
<comment type="caution">
    <text evidence="1">The sequence shown here is derived from an EMBL/GenBank/DDBJ whole genome shotgun (WGS) entry which is preliminary data.</text>
</comment>
<reference evidence="1 2" key="1">
    <citation type="submission" date="2019-07" db="EMBL/GenBank/DDBJ databases">
        <title>The Draft Genome Sequence of Rhizobium tropici SARCC-755 Associated with Superior Nodulation on Pigeonpea (Cajanus cajan (L.) Millsp.).</title>
        <authorList>
            <person name="Bopape F.L."/>
            <person name="Hassen A.I."/>
            <person name="Swanevelder Z.H."/>
            <person name="Gwata E.T."/>
        </authorList>
    </citation>
    <scope>NUCLEOTIDE SEQUENCE [LARGE SCALE GENOMIC DNA]</scope>
    <source>
        <strain evidence="1 2">SARCC-755</strain>
    </source>
</reference>
<proteinExistence type="predicted"/>
<dbReference type="EMBL" id="VNIP01000005">
    <property type="protein sequence ID" value="KAA1183103.1"/>
    <property type="molecule type" value="Genomic_DNA"/>
</dbReference>
<gene>
    <name evidence="1" type="ORF">FP026_08385</name>
</gene>
<name>A0A5B0W855_RHITR</name>
<evidence type="ECO:0000313" key="1">
    <source>
        <dbReference type="EMBL" id="KAA1183103.1"/>
    </source>
</evidence>
<sequence length="103" mass="12206">MPRVPCYSTITAYQAERNMLKTDTRQANWRRANPGKYEAHLAVQRALKAGEIDRKTCEVCGVEAVDAHHDQYEEPLMVRWLCRRHHTRLHHYGENMFPVRECR</sequence>
<protein>
    <submittedName>
        <fullName evidence="1">Uncharacterized protein</fullName>
    </submittedName>
</protein>
<dbReference type="Proteomes" id="UP000323608">
    <property type="component" value="Unassembled WGS sequence"/>
</dbReference>
<organism evidence="1 2">
    <name type="scientific">Rhizobium tropici</name>
    <dbReference type="NCBI Taxonomy" id="398"/>
    <lineage>
        <taxon>Bacteria</taxon>
        <taxon>Pseudomonadati</taxon>
        <taxon>Pseudomonadota</taxon>
        <taxon>Alphaproteobacteria</taxon>
        <taxon>Hyphomicrobiales</taxon>
        <taxon>Rhizobiaceae</taxon>
        <taxon>Rhizobium/Agrobacterium group</taxon>
        <taxon>Rhizobium</taxon>
    </lineage>
</organism>